<feature type="region of interest" description="Disordered" evidence="6">
    <location>
        <begin position="293"/>
        <end position="321"/>
    </location>
</feature>
<comment type="subcellular location">
    <subcellularLocation>
        <location evidence="1">Cell membrane</location>
        <topology evidence="1">Multi-pass membrane protein</topology>
    </subcellularLocation>
</comment>
<feature type="transmembrane region" description="Helical" evidence="7">
    <location>
        <begin position="7"/>
        <end position="31"/>
    </location>
</feature>
<dbReference type="PANTHER" id="PTHR32322">
    <property type="entry name" value="INNER MEMBRANE TRANSPORTER"/>
    <property type="match status" value="1"/>
</dbReference>
<protein>
    <submittedName>
        <fullName evidence="9">Drug/metabolite transporter (DMT)-like permease</fullName>
    </submittedName>
</protein>
<organism evidence="9 10">
    <name type="scientific">Labrys wisconsinensis</name>
    <dbReference type="NCBI Taxonomy" id="425677"/>
    <lineage>
        <taxon>Bacteria</taxon>
        <taxon>Pseudomonadati</taxon>
        <taxon>Pseudomonadota</taxon>
        <taxon>Alphaproteobacteria</taxon>
        <taxon>Hyphomicrobiales</taxon>
        <taxon>Xanthobacteraceae</taxon>
        <taxon>Labrys</taxon>
    </lineage>
</organism>
<evidence type="ECO:0000256" key="1">
    <source>
        <dbReference type="ARBA" id="ARBA00004651"/>
    </source>
</evidence>
<evidence type="ECO:0000313" key="10">
    <source>
        <dbReference type="Proteomes" id="UP001242480"/>
    </source>
</evidence>
<proteinExistence type="predicted"/>
<dbReference type="InterPro" id="IPR037185">
    <property type="entry name" value="EmrE-like"/>
</dbReference>
<evidence type="ECO:0000313" key="9">
    <source>
        <dbReference type="EMBL" id="MDQ0474265.1"/>
    </source>
</evidence>
<feature type="transmembrane region" description="Helical" evidence="7">
    <location>
        <begin position="268"/>
        <end position="285"/>
    </location>
</feature>
<feature type="domain" description="EamA" evidence="8">
    <location>
        <begin position="153"/>
        <end position="284"/>
    </location>
</feature>
<evidence type="ECO:0000256" key="5">
    <source>
        <dbReference type="ARBA" id="ARBA00023136"/>
    </source>
</evidence>
<keyword evidence="3 7" id="KW-0812">Transmembrane</keyword>
<name>A0ABU0JJ05_9HYPH</name>
<evidence type="ECO:0000256" key="4">
    <source>
        <dbReference type="ARBA" id="ARBA00022989"/>
    </source>
</evidence>
<reference evidence="9 10" key="1">
    <citation type="submission" date="2023-07" db="EMBL/GenBank/DDBJ databases">
        <title>Genomic Encyclopedia of Type Strains, Phase IV (KMG-IV): sequencing the most valuable type-strain genomes for metagenomic binning, comparative biology and taxonomic classification.</title>
        <authorList>
            <person name="Goeker M."/>
        </authorList>
    </citation>
    <scope>NUCLEOTIDE SEQUENCE [LARGE SCALE GENOMIC DNA]</scope>
    <source>
        <strain evidence="9 10">DSM 19619</strain>
    </source>
</reference>
<accession>A0ABU0JJ05</accession>
<evidence type="ECO:0000256" key="6">
    <source>
        <dbReference type="SAM" id="MobiDB-lite"/>
    </source>
</evidence>
<feature type="transmembrane region" description="Helical" evidence="7">
    <location>
        <begin position="122"/>
        <end position="144"/>
    </location>
</feature>
<feature type="transmembrane region" description="Helical" evidence="7">
    <location>
        <begin position="37"/>
        <end position="55"/>
    </location>
</feature>
<dbReference type="SUPFAM" id="SSF103481">
    <property type="entry name" value="Multidrug resistance efflux transporter EmrE"/>
    <property type="match status" value="2"/>
</dbReference>
<dbReference type="RefSeq" id="WP_307283599.1">
    <property type="nucleotide sequence ID" value="NZ_JAUSVX010000021.1"/>
</dbReference>
<evidence type="ECO:0000256" key="2">
    <source>
        <dbReference type="ARBA" id="ARBA00022475"/>
    </source>
</evidence>
<feature type="transmembrane region" description="Helical" evidence="7">
    <location>
        <begin position="67"/>
        <end position="88"/>
    </location>
</feature>
<keyword evidence="2" id="KW-1003">Cell membrane</keyword>
<dbReference type="Proteomes" id="UP001242480">
    <property type="component" value="Unassembled WGS sequence"/>
</dbReference>
<keyword evidence="4 7" id="KW-1133">Transmembrane helix</keyword>
<feature type="transmembrane region" description="Helical" evidence="7">
    <location>
        <begin position="243"/>
        <end position="262"/>
    </location>
</feature>
<keyword evidence="10" id="KW-1185">Reference proteome</keyword>
<gene>
    <name evidence="9" type="ORF">QO011_007305</name>
</gene>
<sequence>MALSQRGATLLGMTTILQWGAQVLISTYAVAFPPFQLIAMTFFIAFLVMLGKWLWNGDDMLRHIRHGAAVWAIGLAGLFGYYALYYVALRHAPAVDVALLVNLWPLLMVLFTGFLPGERLRWYHIAGCLIGAGGSVVLLGPAVLSMFDGAHLAGQLLAIASAIVWAAFCVSSRAVGTVPTDTVGWYCLATAALGLACHALFEGTVVTVAPSAWWATLALGIGPVGLAFFAWDIGVKRGNIRLLGVMAFSTPMISTALLIATGHGVLDARVAVAALLITGGTLLAAREEIASLARSRARPQGVRSSPSQEPGGAAAKSRASS</sequence>
<evidence type="ECO:0000256" key="3">
    <source>
        <dbReference type="ARBA" id="ARBA00022692"/>
    </source>
</evidence>
<dbReference type="InterPro" id="IPR000620">
    <property type="entry name" value="EamA_dom"/>
</dbReference>
<dbReference type="EMBL" id="JAUSVX010000021">
    <property type="protein sequence ID" value="MDQ0474265.1"/>
    <property type="molecule type" value="Genomic_DNA"/>
</dbReference>
<feature type="transmembrane region" description="Helical" evidence="7">
    <location>
        <begin position="150"/>
        <end position="171"/>
    </location>
</feature>
<evidence type="ECO:0000259" key="8">
    <source>
        <dbReference type="Pfam" id="PF00892"/>
    </source>
</evidence>
<feature type="transmembrane region" description="Helical" evidence="7">
    <location>
        <begin position="183"/>
        <end position="201"/>
    </location>
</feature>
<keyword evidence="5 7" id="KW-0472">Membrane</keyword>
<feature type="transmembrane region" description="Helical" evidence="7">
    <location>
        <begin position="94"/>
        <end position="115"/>
    </location>
</feature>
<comment type="caution">
    <text evidence="9">The sequence shown here is derived from an EMBL/GenBank/DDBJ whole genome shotgun (WGS) entry which is preliminary data.</text>
</comment>
<feature type="transmembrane region" description="Helical" evidence="7">
    <location>
        <begin position="213"/>
        <end position="231"/>
    </location>
</feature>
<feature type="domain" description="EamA" evidence="8">
    <location>
        <begin position="10"/>
        <end position="139"/>
    </location>
</feature>
<dbReference type="PANTHER" id="PTHR32322:SF18">
    <property type="entry name" value="S-ADENOSYLMETHIONINE_S-ADENOSYLHOMOCYSTEINE TRANSPORTER"/>
    <property type="match status" value="1"/>
</dbReference>
<evidence type="ECO:0000256" key="7">
    <source>
        <dbReference type="SAM" id="Phobius"/>
    </source>
</evidence>
<dbReference type="InterPro" id="IPR050638">
    <property type="entry name" value="AA-Vitamin_Transporters"/>
</dbReference>
<dbReference type="Pfam" id="PF00892">
    <property type="entry name" value="EamA"/>
    <property type="match status" value="2"/>
</dbReference>